<feature type="domain" description="C2H2-type" evidence="6">
    <location>
        <begin position="217"/>
        <end position="246"/>
    </location>
</feature>
<dbReference type="InterPro" id="IPR013087">
    <property type="entry name" value="Znf_C2H2_type"/>
</dbReference>
<dbReference type="EMBL" id="KZ084116">
    <property type="protein sequence ID" value="OSD00756.1"/>
    <property type="molecule type" value="Genomic_DNA"/>
</dbReference>
<dbReference type="SMART" id="SM00355">
    <property type="entry name" value="ZnF_C2H2"/>
    <property type="match status" value="6"/>
</dbReference>
<keyword evidence="8" id="KW-1185">Reference proteome</keyword>
<name>A0A1Y2IHV5_TRAC3</name>
<proteinExistence type="predicted"/>
<dbReference type="PROSITE" id="PS00028">
    <property type="entry name" value="ZINC_FINGER_C2H2_1"/>
    <property type="match status" value="2"/>
</dbReference>
<gene>
    <name evidence="7" type="ORF">PYCCODRAFT_1469189</name>
</gene>
<keyword evidence="2" id="KW-0677">Repeat</keyword>
<dbReference type="PANTHER" id="PTHR24379:SF133">
    <property type="entry name" value="ZFP617 PROTEIN-RELATED"/>
    <property type="match status" value="1"/>
</dbReference>
<feature type="domain" description="C2H2-type" evidence="6">
    <location>
        <begin position="103"/>
        <end position="132"/>
    </location>
</feature>
<dbReference type="Proteomes" id="UP000193067">
    <property type="component" value="Unassembled WGS sequence"/>
</dbReference>
<dbReference type="Pfam" id="PF12171">
    <property type="entry name" value="zf-C2H2_jaz"/>
    <property type="match status" value="1"/>
</dbReference>
<dbReference type="SUPFAM" id="SSF57667">
    <property type="entry name" value="beta-beta-alpha zinc fingers"/>
    <property type="match status" value="2"/>
</dbReference>
<evidence type="ECO:0000313" key="8">
    <source>
        <dbReference type="Proteomes" id="UP000193067"/>
    </source>
</evidence>
<evidence type="ECO:0000313" key="7">
    <source>
        <dbReference type="EMBL" id="OSD00756.1"/>
    </source>
</evidence>
<dbReference type="PANTHER" id="PTHR24379">
    <property type="entry name" value="KRAB AND ZINC FINGER DOMAIN-CONTAINING"/>
    <property type="match status" value="1"/>
</dbReference>
<dbReference type="GO" id="GO:0005634">
    <property type="term" value="C:nucleus"/>
    <property type="evidence" value="ECO:0007669"/>
    <property type="project" value="TreeGrafter"/>
</dbReference>
<dbReference type="PROSITE" id="PS50157">
    <property type="entry name" value="ZINC_FINGER_C2H2_2"/>
    <property type="match status" value="2"/>
</dbReference>
<dbReference type="GO" id="GO:0000981">
    <property type="term" value="F:DNA-binding transcription factor activity, RNA polymerase II-specific"/>
    <property type="evidence" value="ECO:0007669"/>
    <property type="project" value="TreeGrafter"/>
</dbReference>
<sequence length="294" mass="32370">MAPVETLSGPGHSCEKCNKDFPSQLARTQHFVQSPLHAYCQRCSLEFPSFDILIGHLRSAHHCCDFCSSGTPILDIGALGRLPGVFDSEPGLHAHRRREHADLYCAPCKRMFNTPSNLDSHRRSALHAGRFVVCPANKCGKRFVSLAAILIHLESGACPSGVSLYDISNAAASTDVKHVITTNDASDNVYSKRKSAVQVIIRTPMLDEQVEIDNEPYKCAVCNKQFSTLQSLTAHRRSPAHAAKIYRCPLQHGGCGARFRTLSSLCQHVESEACGVQKCEVERAVRTVLKQLFE</sequence>
<reference evidence="7 8" key="1">
    <citation type="journal article" date="2015" name="Biotechnol. Biofuels">
        <title>Enhanced degradation of softwood versus hardwood by the white-rot fungus Pycnoporus coccineus.</title>
        <authorList>
            <person name="Couturier M."/>
            <person name="Navarro D."/>
            <person name="Chevret D."/>
            <person name="Henrissat B."/>
            <person name="Piumi F."/>
            <person name="Ruiz-Duenas F.J."/>
            <person name="Martinez A.T."/>
            <person name="Grigoriev I.V."/>
            <person name="Riley R."/>
            <person name="Lipzen A."/>
            <person name="Berrin J.G."/>
            <person name="Master E.R."/>
            <person name="Rosso M.N."/>
        </authorList>
    </citation>
    <scope>NUCLEOTIDE SEQUENCE [LARGE SCALE GENOMIC DNA]</scope>
    <source>
        <strain evidence="7 8">BRFM310</strain>
    </source>
</reference>
<evidence type="ECO:0000256" key="5">
    <source>
        <dbReference type="PROSITE-ProRule" id="PRU00042"/>
    </source>
</evidence>
<accession>A0A1Y2IHV5</accession>
<dbReference type="OrthoDB" id="2728794at2759"/>
<dbReference type="Gene3D" id="3.30.160.60">
    <property type="entry name" value="Classic Zinc Finger"/>
    <property type="match status" value="2"/>
</dbReference>
<keyword evidence="1" id="KW-0479">Metal-binding</keyword>
<dbReference type="InterPro" id="IPR036236">
    <property type="entry name" value="Znf_C2H2_sf"/>
</dbReference>
<evidence type="ECO:0000256" key="2">
    <source>
        <dbReference type="ARBA" id="ARBA00022737"/>
    </source>
</evidence>
<dbReference type="InterPro" id="IPR022755">
    <property type="entry name" value="Znf_C2H2_jaz"/>
</dbReference>
<evidence type="ECO:0000256" key="4">
    <source>
        <dbReference type="ARBA" id="ARBA00022833"/>
    </source>
</evidence>
<evidence type="ECO:0000259" key="6">
    <source>
        <dbReference type="PROSITE" id="PS50157"/>
    </source>
</evidence>
<dbReference type="AlphaFoldDB" id="A0A1Y2IHV5"/>
<dbReference type="GO" id="GO:0000977">
    <property type="term" value="F:RNA polymerase II transcription regulatory region sequence-specific DNA binding"/>
    <property type="evidence" value="ECO:0007669"/>
    <property type="project" value="TreeGrafter"/>
</dbReference>
<dbReference type="FunFam" id="3.30.160.60:FF:000446">
    <property type="entry name" value="Zinc finger protein"/>
    <property type="match status" value="1"/>
</dbReference>
<protein>
    <recommendedName>
        <fullName evidence="6">C2H2-type domain-containing protein</fullName>
    </recommendedName>
</protein>
<dbReference type="STRING" id="1353009.A0A1Y2IHV5"/>
<keyword evidence="3 5" id="KW-0863">Zinc-finger</keyword>
<evidence type="ECO:0000256" key="3">
    <source>
        <dbReference type="ARBA" id="ARBA00022771"/>
    </source>
</evidence>
<dbReference type="GO" id="GO:0008270">
    <property type="term" value="F:zinc ion binding"/>
    <property type="evidence" value="ECO:0007669"/>
    <property type="project" value="UniProtKB-KW"/>
</dbReference>
<keyword evidence="4" id="KW-0862">Zinc</keyword>
<organism evidence="7 8">
    <name type="scientific">Trametes coccinea (strain BRFM310)</name>
    <name type="common">Pycnoporus coccineus</name>
    <dbReference type="NCBI Taxonomy" id="1353009"/>
    <lineage>
        <taxon>Eukaryota</taxon>
        <taxon>Fungi</taxon>
        <taxon>Dikarya</taxon>
        <taxon>Basidiomycota</taxon>
        <taxon>Agaricomycotina</taxon>
        <taxon>Agaricomycetes</taxon>
        <taxon>Polyporales</taxon>
        <taxon>Polyporaceae</taxon>
        <taxon>Trametes</taxon>
    </lineage>
</organism>
<dbReference type="Pfam" id="PF13912">
    <property type="entry name" value="zf-C2H2_6"/>
    <property type="match status" value="2"/>
</dbReference>
<evidence type="ECO:0000256" key="1">
    <source>
        <dbReference type="ARBA" id="ARBA00022723"/>
    </source>
</evidence>